<protein>
    <submittedName>
        <fullName evidence="2">Uncharacterized protein</fullName>
    </submittedName>
</protein>
<accession>A0A1S7PED5</accession>
<feature type="compositionally biased region" description="Basic residues" evidence="1">
    <location>
        <begin position="43"/>
        <end position="53"/>
    </location>
</feature>
<sequence>MVMAISEVFSLRSWRFSKIISKEIQNSSRPPAMRNAPSEMPRRLRMARPKSAKTARMPKAMMEPRSATWLRWSRVMPAVSARKTGARPGGSSVTRSVVSALMSVSLLAILSPSHLFLGRSLRKSLAL</sequence>
<evidence type="ECO:0000256" key="1">
    <source>
        <dbReference type="SAM" id="MobiDB-lite"/>
    </source>
</evidence>
<feature type="region of interest" description="Disordered" evidence="1">
    <location>
        <begin position="25"/>
        <end position="62"/>
    </location>
</feature>
<dbReference type="Proteomes" id="UP000191987">
    <property type="component" value="Unassembled WGS sequence"/>
</dbReference>
<proteinExistence type="predicted"/>
<organism evidence="2 3">
    <name type="scientific">Agrobacterium deltaense Zutra 3/1</name>
    <dbReference type="NCBI Taxonomy" id="1183427"/>
    <lineage>
        <taxon>Bacteria</taxon>
        <taxon>Pseudomonadati</taxon>
        <taxon>Pseudomonadota</taxon>
        <taxon>Alphaproteobacteria</taxon>
        <taxon>Hyphomicrobiales</taxon>
        <taxon>Rhizobiaceae</taxon>
        <taxon>Rhizobium/Agrobacterium group</taxon>
        <taxon>Agrobacterium</taxon>
    </lineage>
</organism>
<evidence type="ECO:0000313" key="3">
    <source>
        <dbReference type="Proteomes" id="UP000191987"/>
    </source>
</evidence>
<gene>
    <name evidence="2" type="ORF">AGR7C_Cc150033</name>
</gene>
<name>A0A1S7PED5_9HYPH</name>
<evidence type="ECO:0000313" key="2">
    <source>
        <dbReference type="EMBL" id="CUX19866.1"/>
    </source>
</evidence>
<dbReference type="EMBL" id="FBWG01000007">
    <property type="protein sequence ID" value="CUX19866.1"/>
    <property type="molecule type" value="Genomic_DNA"/>
</dbReference>
<reference evidence="2 3" key="1">
    <citation type="submission" date="2016-01" db="EMBL/GenBank/DDBJ databases">
        <authorList>
            <person name="Oliw E.H."/>
        </authorList>
    </citation>
    <scope>NUCLEOTIDE SEQUENCE [LARGE SCALE GENOMIC DNA]</scope>
    <source>
        <strain evidence="2 3">Zutra 3-1</strain>
    </source>
</reference>
<dbReference type="AlphaFoldDB" id="A0A1S7PED5"/>